<dbReference type="PANTHER" id="PTHR33517">
    <property type="entry name" value="PROTEIN FAM170B-RELATED"/>
    <property type="match status" value="1"/>
</dbReference>
<sequence>MENFSLLTISGPRLPSCAMKSERELPFPRNTPSLPGNGATVRARSQPRPWPPSPQHALHWARGSFQPLLLAACVPSDGQNSEPLGCNCTIYRPWFSPYSYFVCMDKVSKREACSFPDMLVASARDTSQPDELPESICSSSCSLEKARPNEGTRRASPGVEARDCITSRDILMASKWQPAPQNGYKCVACCRVFPTLHSLKTHVKCGFKEGFSCQVYYHRLKVLWEKERTARPSNWLAFSSCKTPK</sequence>
<evidence type="ECO:0000313" key="3">
    <source>
        <dbReference type="Proteomes" id="UP000694404"/>
    </source>
</evidence>
<gene>
    <name evidence="2" type="primary">SPATA46</name>
</gene>
<dbReference type="GO" id="GO:0007283">
    <property type="term" value="P:spermatogenesis"/>
    <property type="evidence" value="ECO:0007669"/>
    <property type="project" value="Ensembl"/>
</dbReference>
<evidence type="ECO:0000256" key="1">
    <source>
        <dbReference type="SAM" id="MobiDB-lite"/>
    </source>
</evidence>
<keyword evidence="3" id="KW-1185">Reference proteome</keyword>
<dbReference type="Proteomes" id="UP000694404">
    <property type="component" value="Unplaced"/>
</dbReference>
<dbReference type="InterPro" id="IPR040879">
    <property type="entry name" value="Spt46-like"/>
</dbReference>
<protein>
    <submittedName>
        <fullName evidence="2">Spermatosis associated 46</fullName>
    </submittedName>
</protein>
<feature type="region of interest" description="Disordered" evidence="1">
    <location>
        <begin position="25"/>
        <end position="56"/>
    </location>
</feature>
<proteinExistence type="predicted"/>
<name>A0A8C0J8A2_CHEAB</name>
<dbReference type="Pfam" id="PF17734">
    <property type="entry name" value="Spt46"/>
    <property type="match status" value="1"/>
</dbReference>
<dbReference type="Ensembl" id="ENSCABT00000030967.1">
    <property type="protein sequence ID" value="ENSCABP00000028262.1"/>
    <property type="gene ID" value="ENSCABG00000020756.1"/>
</dbReference>
<evidence type="ECO:0000313" key="2">
    <source>
        <dbReference type="Ensembl" id="ENSCABP00000028262.1"/>
    </source>
</evidence>
<dbReference type="AlphaFoldDB" id="A0A8C0J8A2"/>
<organism evidence="2 3">
    <name type="scientific">Chelonoidis abingdonii</name>
    <name type="common">Abingdon island giant tortoise</name>
    <name type="synonym">Testudo abingdonii</name>
    <dbReference type="NCBI Taxonomy" id="106734"/>
    <lineage>
        <taxon>Eukaryota</taxon>
        <taxon>Metazoa</taxon>
        <taxon>Chordata</taxon>
        <taxon>Craniata</taxon>
        <taxon>Vertebrata</taxon>
        <taxon>Euteleostomi</taxon>
        <taxon>Archelosauria</taxon>
        <taxon>Testudinata</taxon>
        <taxon>Testudines</taxon>
        <taxon>Cryptodira</taxon>
        <taxon>Durocryptodira</taxon>
        <taxon>Testudinoidea</taxon>
        <taxon>Testudinidae</taxon>
        <taxon>Chelonoidis</taxon>
    </lineage>
</organism>
<dbReference type="GO" id="GO:0007342">
    <property type="term" value="P:fusion of sperm to egg plasma membrane involved in single fertilization"/>
    <property type="evidence" value="ECO:0007669"/>
    <property type="project" value="Ensembl"/>
</dbReference>
<dbReference type="PANTHER" id="PTHR33517:SF4">
    <property type="entry name" value="SPERMATOGENESIS-ASSOCIATED PROTEIN 46"/>
    <property type="match status" value="1"/>
</dbReference>
<dbReference type="GeneTree" id="ENSGT00390000007598"/>
<dbReference type="OMA" id="QYQSITV"/>
<reference evidence="2" key="2">
    <citation type="submission" date="2025-09" db="UniProtKB">
        <authorList>
            <consortium name="Ensembl"/>
        </authorList>
    </citation>
    <scope>IDENTIFICATION</scope>
</reference>
<accession>A0A8C0J8A2</accession>
<reference evidence="2" key="1">
    <citation type="submission" date="2025-08" db="UniProtKB">
        <authorList>
            <consortium name="Ensembl"/>
        </authorList>
    </citation>
    <scope>IDENTIFICATION</scope>
</reference>
<dbReference type="GO" id="GO:0031965">
    <property type="term" value="C:nuclear membrane"/>
    <property type="evidence" value="ECO:0007669"/>
    <property type="project" value="Ensembl"/>
</dbReference>